<dbReference type="Proteomes" id="UP000242457">
    <property type="component" value="Unassembled WGS sequence"/>
</dbReference>
<dbReference type="Pfam" id="PF24915">
    <property type="entry name" value="Spectrin_SESTD1"/>
    <property type="match status" value="1"/>
</dbReference>
<dbReference type="AlphaFoldDB" id="A0A2A3EG96"/>
<evidence type="ECO:0000259" key="3">
    <source>
        <dbReference type="Pfam" id="PF24915"/>
    </source>
</evidence>
<accession>A0A2A3EG96</accession>
<dbReference type="GO" id="GO:0070273">
    <property type="term" value="F:phosphatidylinositol-4-phosphate binding"/>
    <property type="evidence" value="ECO:0007669"/>
    <property type="project" value="TreeGrafter"/>
</dbReference>
<evidence type="ECO:0000256" key="2">
    <source>
        <dbReference type="SAM" id="MobiDB-lite"/>
    </source>
</evidence>
<sequence>MPTKNLEVVDILEALESKLAYIPGGRDREGRPLMVVNVPSELQPTTKPRLEVLIAYFLSIFSEETKKNGLVLIVDARKGAWRVARSCIRLSTVLLGASAASVIVVRPDGFWDKRVDSCTKSHKEGEKVEDYTKDASDLITKMADLHRRLISLDGFRMSESDDDLESYWGMSNELTAHARHILQSGRNLVGSMARESSKDTLDSTKRIHELIDSVELKKLDIENSWSEMEKNLDTARVIGDLEKGVSRVTDWILGPADAMLNSCCQVGFDVSSSEELRRRHEELELECRETYGRYAELLHKIDSLPSTRLSEDLKSQRDFMDFVCRSFANRLERRRNVLITSQRFFRLVSEYFDQTSEVFDKLVMGNRTHDFSQAGANLLKLQQSQGILESLERELVKEGEKLSDILSMPVKDALGRDVHVDYGEDIVNVRDILDATNARKNIFNDSVELQKLSLKQTALIYIYENDGEQAVKWLNDLYNVLLKNHMEIGCNAIEIQSQKEEHQSFQETAKGTYDYGCQLVNGARVLRLSCRLPLESNASLFSRLRQAWKRLRSVGQEQLTRLRVCAVFHRSVEDNSIIHKLLVFTIFLKFKNLFPLQSPTFILLLLLQALFQAARLDRDRGISASLVEARGSSSGGASQGRNKEHPGQSRKAPPRSRSNGETWSSVEDTPEGATMSSTANSPALGSPKLELRPTLKPPSGLRPFVVALSLSITMSEAEDASSGKGSNLTAVEAISARLAEVTRLAEKLDAKLCEAGARTRPVPMSSSAVSSTPSPLSSSNTPPTSASSQIHTVSAVTTSSIGITAPLITSSTVQLQPKCVSTILSSATSNENVGTTKDSAQSVNGTGIGGEKVESKVEDEGKDGTGEESRQDDLGGMNDEKLKEEDVIEKSFDDNLAEDSNMDEYVTATECSITPTVRSRSESFVTSPEWEDLAAPTSMTHCDTGWNIEETKLKRTETSETEKIEASMDIPKPEVEGTENEGRQSEKLVSMEKRVEEKSGKIVKEVTETTTLRVSHDTRLDIASYKVISNTTQDHRENVDVKEIKDLERIVLPDVHEKTNGSHYEMDSVSKSESYSRRDELSTKTDDTERVVKFAKICEINQESRTIPVDTSAKDIALSLKEYRRRHEDSGIEMSPTKKDENLEGQDFLEAARKVSSIEAISINGDRRNGYCNCNCNHEAACFDRFSIQQNLIELNSVNDNRCLPLPNAS</sequence>
<feature type="compositionally biased region" description="Polar residues" evidence="2">
    <location>
        <begin position="828"/>
        <end position="845"/>
    </location>
</feature>
<keyword evidence="5" id="KW-1185">Reference proteome</keyword>
<dbReference type="GO" id="GO:0032266">
    <property type="term" value="F:phosphatidylinositol-3-phosphate binding"/>
    <property type="evidence" value="ECO:0007669"/>
    <property type="project" value="TreeGrafter"/>
</dbReference>
<keyword evidence="1" id="KW-0677">Repeat</keyword>
<dbReference type="GO" id="GO:0080025">
    <property type="term" value="F:phosphatidylinositol-3,5-bisphosphate binding"/>
    <property type="evidence" value="ECO:0007669"/>
    <property type="project" value="TreeGrafter"/>
</dbReference>
<feature type="region of interest" description="Disordered" evidence="2">
    <location>
        <begin position="1059"/>
        <end position="1083"/>
    </location>
</feature>
<feature type="compositionally biased region" description="Basic and acidic residues" evidence="2">
    <location>
        <begin position="851"/>
        <end position="880"/>
    </location>
</feature>
<feature type="region of interest" description="Disordered" evidence="2">
    <location>
        <begin position="628"/>
        <end position="697"/>
    </location>
</feature>
<dbReference type="PANTHER" id="PTHR46607">
    <property type="entry name" value="SEC14 DOMAIN AND SPECTRIN REPEAT-CONTAINING PROTEIN 1"/>
    <property type="match status" value="1"/>
</dbReference>
<feature type="region of interest" description="Disordered" evidence="2">
    <location>
        <begin position="758"/>
        <end position="789"/>
    </location>
</feature>
<dbReference type="Gene3D" id="1.20.58.60">
    <property type="match status" value="2"/>
</dbReference>
<dbReference type="GO" id="GO:0010314">
    <property type="term" value="F:phosphatidylinositol-5-phosphate binding"/>
    <property type="evidence" value="ECO:0007669"/>
    <property type="project" value="TreeGrafter"/>
</dbReference>
<dbReference type="EMBL" id="KZ288259">
    <property type="protein sequence ID" value="PBC30504.1"/>
    <property type="molecule type" value="Genomic_DNA"/>
</dbReference>
<evidence type="ECO:0000313" key="4">
    <source>
        <dbReference type="EMBL" id="PBC30504.1"/>
    </source>
</evidence>
<dbReference type="PANTHER" id="PTHR46607:SF1">
    <property type="entry name" value="SEC14 DOMAIN AND SPECTRIN REPEAT-CONTAINING PROTEIN 1"/>
    <property type="match status" value="1"/>
</dbReference>
<dbReference type="OrthoDB" id="2152335at2759"/>
<feature type="region of interest" description="Disordered" evidence="2">
    <location>
        <begin position="973"/>
        <end position="993"/>
    </location>
</feature>
<feature type="domain" description="SESTD1-like spectrin repeats region" evidence="3">
    <location>
        <begin position="339"/>
        <end position="441"/>
    </location>
</feature>
<feature type="region of interest" description="Disordered" evidence="2">
    <location>
        <begin position="828"/>
        <end position="880"/>
    </location>
</feature>
<gene>
    <name evidence="4" type="ORF">APICC_06260</name>
</gene>
<dbReference type="InterPro" id="IPR056804">
    <property type="entry name" value="Spectrin_SESTD1"/>
</dbReference>
<protein>
    <submittedName>
        <fullName evidence="4">SEC14 domain and spectrin repeat-containing protein</fullName>
    </submittedName>
</protein>
<feature type="compositionally biased region" description="Polar residues" evidence="2">
    <location>
        <begin position="674"/>
        <end position="683"/>
    </location>
</feature>
<evidence type="ECO:0000256" key="1">
    <source>
        <dbReference type="ARBA" id="ARBA00022737"/>
    </source>
</evidence>
<feature type="compositionally biased region" description="Polar residues" evidence="2">
    <location>
        <begin position="656"/>
        <end position="667"/>
    </location>
</feature>
<organism evidence="4 5">
    <name type="scientific">Apis cerana cerana</name>
    <name type="common">Oriental honeybee</name>
    <dbReference type="NCBI Taxonomy" id="94128"/>
    <lineage>
        <taxon>Eukaryota</taxon>
        <taxon>Metazoa</taxon>
        <taxon>Ecdysozoa</taxon>
        <taxon>Arthropoda</taxon>
        <taxon>Hexapoda</taxon>
        <taxon>Insecta</taxon>
        <taxon>Pterygota</taxon>
        <taxon>Neoptera</taxon>
        <taxon>Endopterygota</taxon>
        <taxon>Hymenoptera</taxon>
        <taxon>Apocrita</taxon>
        <taxon>Aculeata</taxon>
        <taxon>Apoidea</taxon>
        <taxon>Anthophila</taxon>
        <taxon>Apidae</taxon>
        <taxon>Apis</taxon>
    </lineage>
</organism>
<feature type="compositionally biased region" description="Low complexity" evidence="2">
    <location>
        <begin position="761"/>
        <end position="788"/>
    </location>
</feature>
<proteinExistence type="predicted"/>
<evidence type="ECO:0000313" key="5">
    <source>
        <dbReference type="Proteomes" id="UP000242457"/>
    </source>
</evidence>
<name>A0A2A3EG96_APICC</name>
<dbReference type="GO" id="GO:0043325">
    <property type="term" value="F:phosphatidylinositol-3,4-bisphosphate binding"/>
    <property type="evidence" value="ECO:0007669"/>
    <property type="project" value="TreeGrafter"/>
</dbReference>
<dbReference type="GO" id="GO:0005546">
    <property type="term" value="F:phosphatidylinositol-4,5-bisphosphate binding"/>
    <property type="evidence" value="ECO:0007669"/>
    <property type="project" value="TreeGrafter"/>
</dbReference>
<dbReference type="SUPFAM" id="SSF46966">
    <property type="entry name" value="Spectrin repeat"/>
    <property type="match status" value="1"/>
</dbReference>
<dbReference type="STRING" id="94128.A0A2A3EG96"/>
<reference evidence="4 5" key="1">
    <citation type="submission" date="2014-07" db="EMBL/GenBank/DDBJ databases">
        <title>Genomic and transcriptomic analysis on Apis cerana provide comprehensive insights into honey bee biology.</title>
        <authorList>
            <person name="Diao Q."/>
            <person name="Sun L."/>
            <person name="Zheng H."/>
            <person name="Zheng H."/>
            <person name="Xu S."/>
            <person name="Wang S."/>
            <person name="Zeng Z."/>
            <person name="Hu F."/>
            <person name="Su S."/>
            <person name="Wu J."/>
        </authorList>
    </citation>
    <scope>NUCLEOTIDE SEQUENCE [LARGE SCALE GENOMIC DNA]</scope>
    <source>
        <tissue evidence="4">Pupae without intestine</tissue>
    </source>
</reference>